<keyword evidence="6 8" id="KW-1133">Transmembrane helix</keyword>
<dbReference type="Proteomes" id="UP000198964">
    <property type="component" value="Unassembled WGS sequence"/>
</dbReference>
<dbReference type="InterPro" id="IPR052017">
    <property type="entry name" value="TSUP"/>
</dbReference>
<feature type="transmembrane region" description="Helical" evidence="8">
    <location>
        <begin position="99"/>
        <end position="118"/>
    </location>
</feature>
<accession>A0A1I2HCR7</accession>
<feature type="transmembrane region" description="Helical" evidence="8">
    <location>
        <begin position="139"/>
        <end position="165"/>
    </location>
</feature>
<comment type="similarity">
    <text evidence="2 8">Belongs to the 4-toluene sulfonate uptake permease (TSUP) (TC 2.A.102) family.</text>
</comment>
<evidence type="ECO:0000256" key="6">
    <source>
        <dbReference type="ARBA" id="ARBA00022989"/>
    </source>
</evidence>
<keyword evidence="3" id="KW-0813">Transport</keyword>
<sequence length="250" mass="27496">MEWYFYLALVGVGLVAGFVNAAAAGGSMLSLPFLIFLGLPANVANATNRIAILLQNIVGVNAFRQEKIFDVKKDYRLTIPAIFGAVIGAMWAVDIDARTLEKIIGFIMFFMLLVILFKPDAWLKKQAIKTRSAPSFWQYLIFFFIGLYGGFIQLGVGFFLLAGLVLGCGYDLVKANAIKLFVILGYTFFALAIFIYNDQVDWLSGLSLASGNMLGAWLGVKLTVKGGARFVRYVLIVVLVLISAKMLLSF</sequence>
<feature type="transmembrane region" description="Helical" evidence="8">
    <location>
        <begin position="230"/>
        <end position="248"/>
    </location>
</feature>
<evidence type="ECO:0000313" key="10">
    <source>
        <dbReference type="Proteomes" id="UP000198964"/>
    </source>
</evidence>
<evidence type="ECO:0000256" key="1">
    <source>
        <dbReference type="ARBA" id="ARBA00004651"/>
    </source>
</evidence>
<dbReference type="GO" id="GO:0005886">
    <property type="term" value="C:plasma membrane"/>
    <property type="evidence" value="ECO:0007669"/>
    <property type="project" value="UniProtKB-SubCell"/>
</dbReference>
<organism evidence="9 10">
    <name type="scientific">Sunxiuqinia elliptica</name>
    <dbReference type="NCBI Taxonomy" id="655355"/>
    <lineage>
        <taxon>Bacteria</taxon>
        <taxon>Pseudomonadati</taxon>
        <taxon>Bacteroidota</taxon>
        <taxon>Bacteroidia</taxon>
        <taxon>Marinilabiliales</taxon>
        <taxon>Prolixibacteraceae</taxon>
        <taxon>Sunxiuqinia</taxon>
    </lineage>
</organism>
<feature type="transmembrane region" description="Helical" evidence="8">
    <location>
        <begin position="33"/>
        <end position="54"/>
    </location>
</feature>
<evidence type="ECO:0000313" key="9">
    <source>
        <dbReference type="EMBL" id="SFF28055.1"/>
    </source>
</evidence>
<dbReference type="InterPro" id="IPR002781">
    <property type="entry name" value="TM_pro_TauE-like"/>
</dbReference>
<evidence type="ECO:0000256" key="5">
    <source>
        <dbReference type="ARBA" id="ARBA00022692"/>
    </source>
</evidence>
<protein>
    <recommendedName>
        <fullName evidence="8">Probable membrane transporter protein</fullName>
    </recommendedName>
</protein>
<keyword evidence="4 8" id="KW-1003">Cell membrane</keyword>
<keyword evidence="7 8" id="KW-0472">Membrane</keyword>
<evidence type="ECO:0000256" key="7">
    <source>
        <dbReference type="ARBA" id="ARBA00023136"/>
    </source>
</evidence>
<dbReference type="EMBL" id="FONW01000004">
    <property type="protein sequence ID" value="SFF28055.1"/>
    <property type="molecule type" value="Genomic_DNA"/>
</dbReference>
<feature type="transmembrane region" description="Helical" evidence="8">
    <location>
        <begin position="203"/>
        <end position="224"/>
    </location>
</feature>
<feature type="transmembrane region" description="Helical" evidence="8">
    <location>
        <begin position="177"/>
        <end position="196"/>
    </location>
</feature>
<feature type="transmembrane region" description="Helical" evidence="8">
    <location>
        <begin position="75"/>
        <end position="93"/>
    </location>
</feature>
<gene>
    <name evidence="9" type="ORF">SAMN05216283_10443</name>
</gene>
<evidence type="ECO:0000256" key="8">
    <source>
        <dbReference type="RuleBase" id="RU363041"/>
    </source>
</evidence>
<evidence type="ECO:0000256" key="4">
    <source>
        <dbReference type="ARBA" id="ARBA00022475"/>
    </source>
</evidence>
<proteinExistence type="inferred from homology"/>
<name>A0A1I2HCR7_9BACT</name>
<keyword evidence="5 8" id="KW-0812">Transmembrane</keyword>
<evidence type="ECO:0000256" key="2">
    <source>
        <dbReference type="ARBA" id="ARBA00009142"/>
    </source>
</evidence>
<dbReference type="PANTHER" id="PTHR30269:SF0">
    <property type="entry name" value="MEMBRANE TRANSPORTER PROTEIN YFCA-RELATED"/>
    <property type="match status" value="1"/>
</dbReference>
<dbReference type="PANTHER" id="PTHR30269">
    <property type="entry name" value="TRANSMEMBRANE PROTEIN YFCA"/>
    <property type="match status" value="1"/>
</dbReference>
<dbReference type="RefSeq" id="WP_093919732.1">
    <property type="nucleotide sequence ID" value="NZ_FONW01000004.1"/>
</dbReference>
<dbReference type="Pfam" id="PF01925">
    <property type="entry name" value="TauE"/>
    <property type="match status" value="1"/>
</dbReference>
<dbReference type="AlphaFoldDB" id="A0A1I2HCR7"/>
<comment type="subcellular location">
    <subcellularLocation>
        <location evidence="1 8">Cell membrane</location>
        <topology evidence="1 8">Multi-pass membrane protein</topology>
    </subcellularLocation>
</comment>
<evidence type="ECO:0000256" key="3">
    <source>
        <dbReference type="ARBA" id="ARBA00022448"/>
    </source>
</evidence>
<keyword evidence="10" id="KW-1185">Reference proteome</keyword>
<reference evidence="9 10" key="1">
    <citation type="submission" date="2016-10" db="EMBL/GenBank/DDBJ databases">
        <authorList>
            <person name="de Groot N.N."/>
        </authorList>
    </citation>
    <scope>NUCLEOTIDE SEQUENCE [LARGE SCALE GENOMIC DNA]</scope>
    <source>
        <strain evidence="9 10">CGMCC 1.9156</strain>
    </source>
</reference>